<protein>
    <submittedName>
        <fullName evidence="1">Uncharacterized protein</fullName>
    </submittedName>
</protein>
<evidence type="ECO:0000313" key="1">
    <source>
        <dbReference type="EMBL" id="SOR60293.1"/>
    </source>
</evidence>
<organism evidence="1 2">
    <name type="scientific">Leptospira interrogans serovar Manilae</name>
    <dbReference type="NCBI Taxonomy" id="214675"/>
    <lineage>
        <taxon>Bacteria</taxon>
        <taxon>Pseudomonadati</taxon>
        <taxon>Spirochaetota</taxon>
        <taxon>Spirochaetia</taxon>
        <taxon>Leptospirales</taxon>
        <taxon>Leptospiraceae</taxon>
        <taxon>Leptospira</taxon>
    </lineage>
</organism>
<evidence type="ECO:0000313" key="2">
    <source>
        <dbReference type="Proteomes" id="UP000234460"/>
    </source>
</evidence>
<dbReference type="Proteomes" id="UP000234460">
    <property type="component" value="Chromosome LMANV2"/>
</dbReference>
<comment type="caution">
    <text evidence="1">The sequence shown here is derived from an EMBL/GenBank/DDBJ whole genome shotgun (WGS) entry which is preliminary data.</text>
</comment>
<dbReference type="AlphaFoldDB" id="A0AAQ1SMG0"/>
<dbReference type="EMBL" id="OEJX01000007">
    <property type="protein sequence ID" value="SOR60293.1"/>
    <property type="molecule type" value="Genomic_DNA"/>
</dbReference>
<proteinExistence type="predicted"/>
<gene>
    <name evidence="1" type="ORF">LMANV2_150145</name>
</gene>
<sequence>MSMSRHNMICENSYIFYNQLAKMIEPIYFKSFGKTQNNFSFL</sequence>
<accession>A0AAQ1SMG0</accession>
<name>A0AAQ1SMG0_LEPIR</name>
<reference evidence="1 2" key="1">
    <citation type="submission" date="2017-11" db="EMBL/GenBank/DDBJ databases">
        <authorList>
            <person name="Lechat P."/>
        </authorList>
    </citation>
    <scope>NUCLEOTIDE SEQUENCE [LARGE SCALE GENOMIC DNA]</scope>
    <source>
        <strain evidence="1">L495</strain>
    </source>
</reference>